<sequence length="252" mass="28218">MLEGEVEVLEVPPQPLQSQPIVHQMMGGHRLEGCEDSSCKNDGPIIHSHSDSVINQNIVAMILALNYTQIHLYDPDQCIAAKLPKLNLSRSNFTNTDDPTVLFNCSASFTDNNDDYLVPCLGSSGYQSDIYSFGMLLLEMVGGRIRMDPKTNYHSKVNSLEWIYRHLENGEELKIRIEEEGDGTIVRKLAIVGLWCIQWHPNDRPSIKEVTQMLEGDGSHLNLSPNPFMATNTPKLNASPLSEDLDVILEIE</sequence>
<proteinExistence type="predicted"/>
<protein>
    <recommendedName>
        <fullName evidence="8">Protein kinase domain-containing protein</fullName>
    </recommendedName>
</protein>
<dbReference type="Proteomes" id="UP001234989">
    <property type="component" value="Chromosome 2"/>
</dbReference>
<dbReference type="AlphaFoldDB" id="A0AAF0Q4R6"/>
<keyword evidence="6" id="KW-0472">Membrane</keyword>
<dbReference type="Gene3D" id="1.10.510.10">
    <property type="entry name" value="Transferase(Phosphotransferase) domain 1"/>
    <property type="match status" value="1"/>
</dbReference>
<comment type="subcellular location">
    <subcellularLocation>
        <location evidence="1">Membrane</location>
        <topology evidence="1">Single-pass type I membrane protein</topology>
    </subcellularLocation>
</comment>
<gene>
    <name evidence="9" type="ORF">MTR67_009768</name>
</gene>
<dbReference type="InterPro" id="IPR045874">
    <property type="entry name" value="LRK10/LRL21-25-like"/>
</dbReference>
<keyword evidence="5" id="KW-1133">Transmembrane helix</keyword>
<dbReference type="GO" id="GO:0005524">
    <property type="term" value="F:ATP binding"/>
    <property type="evidence" value="ECO:0007669"/>
    <property type="project" value="InterPro"/>
</dbReference>
<keyword evidence="2" id="KW-0418">Kinase</keyword>
<evidence type="ECO:0000313" key="9">
    <source>
        <dbReference type="EMBL" id="WMV16383.1"/>
    </source>
</evidence>
<feature type="domain" description="Protein kinase" evidence="8">
    <location>
        <begin position="1"/>
        <end position="229"/>
    </location>
</feature>
<evidence type="ECO:0000313" key="10">
    <source>
        <dbReference type="Proteomes" id="UP001234989"/>
    </source>
</evidence>
<dbReference type="GO" id="GO:0016020">
    <property type="term" value="C:membrane"/>
    <property type="evidence" value="ECO:0007669"/>
    <property type="project" value="UniProtKB-SubCell"/>
</dbReference>
<keyword evidence="2" id="KW-0808">Transferase</keyword>
<evidence type="ECO:0000256" key="3">
    <source>
        <dbReference type="ARBA" id="ARBA00022692"/>
    </source>
</evidence>
<name>A0AAF0Q4R6_SOLVR</name>
<keyword evidence="4" id="KW-0732">Signal</keyword>
<dbReference type="PROSITE" id="PS50011">
    <property type="entry name" value="PROTEIN_KINASE_DOM"/>
    <property type="match status" value="1"/>
</dbReference>
<evidence type="ECO:0000256" key="7">
    <source>
        <dbReference type="ARBA" id="ARBA00023180"/>
    </source>
</evidence>
<evidence type="ECO:0000256" key="1">
    <source>
        <dbReference type="ARBA" id="ARBA00004479"/>
    </source>
</evidence>
<evidence type="ECO:0000259" key="8">
    <source>
        <dbReference type="PROSITE" id="PS50011"/>
    </source>
</evidence>
<keyword evidence="10" id="KW-1185">Reference proteome</keyword>
<accession>A0AAF0Q4R6</accession>
<evidence type="ECO:0000256" key="5">
    <source>
        <dbReference type="ARBA" id="ARBA00022989"/>
    </source>
</evidence>
<dbReference type="InterPro" id="IPR011009">
    <property type="entry name" value="Kinase-like_dom_sf"/>
</dbReference>
<reference evidence="9" key="1">
    <citation type="submission" date="2023-08" db="EMBL/GenBank/DDBJ databases">
        <title>A de novo genome assembly of Solanum verrucosum Schlechtendal, a Mexican diploid species geographically isolated from the other diploid A-genome species in potato relatives.</title>
        <authorList>
            <person name="Hosaka K."/>
        </authorList>
    </citation>
    <scope>NUCLEOTIDE SEQUENCE</scope>
    <source>
        <tissue evidence="9">Young leaves</tissue>
    </source>
</reference>
<organism evidence="9 10">
    <name type="scientific">Solanum verrucosum</name>
    <dbReference type="NCBI Taxonomy" id="315347"/>
    <lineage>
        <taxon>Eukaryota</taxon>
        <taxon>Viridiplantae</taxon>
        <taxon>Streptophyta</taxon>
        <taxon>Embryophyta</taxon>
        <taxon>Tracheophyta</taxon>
        <taxon>Spermatophyta</taxon>
        <taxon>Magnoliopsida</taxon>
        <taxon>eudicotyledons</taxon>
        <taxon>Gunneridae</taxon>
        <taxon>Pentapetalae</taxon>
        <taxon>asterids</taxon>
        <taxon>lamiids</taxon>
        <taxon>Solanales</taxon>
        <taxon>Solanaceae</taxon>
        <taxon>Solanoideae</taxon>
        <taxon>Solaneae</taxon>
        <taxon>Solanum</taxon>
    </lineage>
</organism>
<dbReference type="PANTHER" id="PTHR27009">
    <property type="entry name" value="RUST RESISTANCE KINASE LR10-RELATED"/>
    <property type="match status" value="1"/>
</dbReference>
<dbReference type="GO" id="GO:0004674">
    <property type="term" value="F:protein serine/threonine kinase activity"/>
    <property type="evidence" value="ECO:0007669"/>
    <property type="project" value="UniProtKB-KW"/>
</dbReference>
<evidence type="ECO:0000256" key="4">
    <source>
        <dbReference type="ARBA" id="ARBA00022729"/>
    </source>
</evidence>
<keyword evidence="2" id="KW-0723">Serine/threonine-protein kinase</keyword>
<evidence type="ECO:0000256" key="2">
    <source>
        <dbReference type="ARBA" id="ARBA00022527"/>
    </source>
</evidence>
<evidence type="ECO:0000256" key="6">
    <source>
        <dbReference type="ARBA" id="ARBA00023136"/>
    </source>
</evidence>
<dbReference type="SUPFAM" id="SSF56112">
    <property type="entry name" value="Protein kinase-like (PK-like)"/>
    <property type="match status" value="1"/>
</dbReference>
<dbReference type="InterPro" id="IPR000719">
    <property type="entry name" value="Prot_kinase_dom"/>
</dbReference>
<keyword evidence="3" id="KW-0812">Transmembrane</keyword>
<keyword evidence="7" id="KW-0325">Glycoprotein</keyword>
<dbReference type="EMBL" id="CP133613">
    <property type="protein sequence ID" value="WMV16383.1"/>
    <property type="molecule type" value="Genomic_DNA"/>
</dbReference>